<dbReference type="KEGG" id="dha:DEHA2F24178g"/>
<dbReference type="OrthoDB" id="19174at2759"/>
<keyword evidence="1" id="KW-0677">Repeat</keyword>
<dbReference type="InParanoid" id="Q6BK78"/>
<evidence type="ECO:0000313" key="5">
    <source>
        <dbReference type="EMBL" id="CAG89800.2"/>
    </source>
</evidence>
<gene>
    <name evidence="5" type="ordered locus">DEHA2F24178g</name>
</gene>
<evidence type="ECO:0000256" key="1">
    <source>
        <dbReference type="ARBA" id="ARBA00022737"/>
    </source>
</evidence>
<evidence type="ECO:0000256" key="3">
    <source>
        <dbReference type="PROSITE-ProRule" id="PRU00023"/>
    </source>
</evidence>
<dbReference type="STRING" id="284592.Q6BK78"/>
<feature type="compositionally biased region" description="Acidic residues" evidence="4">
    <location>
        <begin position="160"/>
        <end position="169"/>
    </location>
</feature>
<dbReference type="EMBL" id="CR382138">
    <property type="protein sequence ID" value="CAG89800.2"/>
    <property type="molecule type" value="Genomic_DNA"/>
</dbReference>
<feature type="repeat" description="ANK" evidence="3">
    <location>
        <begin position="34"/>
        <end position="66"/>
    </location>
</feature>
<proteinExistence type="predicted"/>
<dbReference type="AlphaFoldDB" id="Q6BK78"/>
<keyword evidence="2 3" id="KW-0040">ANK repeat</keyword>
<dbReference type="PANTHER" id="PTHR24201">
    <property type="entry name" value="ANK_REP_REGION DOMAIN-CONTAINING PROTEIN"/>
    <property type="match status" value="1"/>
</dbReference>
<dbReference type="Pfam" id="PF13857">
    <property type="entry name" value="Ank_5"/>
    <property type="match status" value="1"/>
</dbReference>
<dbReference type="InterPro" id="IPR050776">
    <property type="entry name" value="Ank_Repeat/CDKN_Inhibitor"/>
</dbReference>
<accession>Q6BK78</accession>
<dbReference type="RefSeq" id="XP_461393.2">
    <property type="nucleotide sequence ID" value="XM_461393.1"/>
</dbReference>
<name>Q6BK78_DEBHA</name>
<dbReference type="InterPro" id="IPR002110">
    <property type="entry name" value="Ankyrin_rpt"/>
</dbReference>
<dbReference type="PROSITE" id="PS50088">
    <property type="entry name" value="ANK_REPEAT"/>
    <property type="match status" value="1"/>
</dbReference>
<dbReference type="GeneID" id="2903043"/>
<dbReference type="Proteomes" id="UP000000599">
    <property type="component" value="Chromosome F"/>
</dbReference>
<dbReference type="PROSITE" id="PS50297">
    <property type="entry name" value="ANK_REP_REGION"/>
    <property type="match status" value="1"/>
</dbReference>
<reference evidence="5 6" key="1">
    <citation type="journal article" date="2004" name="Nature">
        <title>Genome evolution in yeasts.</title>
        <authorList>
            <consortium name="Genolevures"/>
            <person name="Dujon B."/>
            <person name="Sherman D."/>
            <person name="Fischer G."/>
            <person name="Durrens P."/>
            <person name="Casaregola S."/>
            <person name="Lafontaine I."/>
            <person name="de Montigny J."/>
            <person name="Marck C."/>
            <person name="Neuveglise C."/>
            <person name="Talla E."/>
            <person name="Goffard N."/>
            <person name="Frangeul L."/>
            <person name="Aigle M."/>
            <person name="Anthouard V."/>
            <person name="Babour A."/>
            <person name="Barbe V."/>
            <person name="Barnay S."/>
            <person name="Blanchin S."/>
            <person name="Beckerich J.M."/>
            <person name="Beyne E."/>
            <person name="Bleykasten C."/>
            <person name="Boisrame A."/>
            <person name="Boyer J."/>
            <person name="Cattolico L."/>
            <person name="Confanioleri F."/>
            <person name="de Daruvar A."/>
            <person name="Despons L."/>
            <person name="Fabre E."/>
            <person name="Fairhead C."/>
            <person name="Ferry-Dumazet H."/>
            <person name="Groppi A."/>
            <person name="Hantraye F."/>
            <person name="Hennequin C."/>
            <person name="Jauniaux N."/>
            <person name="Joyet P."/>
            <person name="Kachouri R."/>
            <person name="Kerrest A."/>
            <person name="Koszul R."/>
            <person name="Lemaire M."/>
            <person name="Lesur I."/>
            <person name="Ma L."/>
            <person name="Muller H."/>
            <person name="Nicaud J.M."/>
            <person name="Nikolski M."/>
            <person name="Oztas S."/>
            <person name="Ozier-Kalogeropoulos O."/>
            <person name="Pellenz S."/>
            <person name="Potier S."/>
            <person name="Richard G.F."/>
            <person name="Straub M.L."/>
            <person name="Suleau A."/>
            <person name="Swennene D."/>
            <person name="Tekaia F."/>
            <person name="Wesolowski-Louvel M."/>
            <person name="Westhof E."/>
            <person name="Wirth B."/>
            <person name="Zeniou-Meyer M."/>
            <person name="Zivanovic I."/>
            <person name="Bolotin-Fukuhara M."/>
            <person name="Thierry A."/>
            <person name="Bouchier C."/>
            <person name="Caudron B."/>
            <person name="Scarpelli C."/>
            <person name="Gaillardin C."/>
            <person name="Weissenbach J."/>
            <person name="Wincker P."/>
            <person name="Souciet J.L."/>
        </authorList>
    </citation>
    <scope>NUCLEOTIDE SEQUENCE [LARGE SCALE GENOMIC DNA]</scope>
    <source>
        <strain evidence="6">ATCC 36239 / CBS 767 / BCRC 21394 / JCM 1990 / NBRC 0083 / IGC 2968</strain>
    </source>
</reference>
<dbReference type="Gene3D" id="1.25.40.20">
    <property type="entry name" value="Ankyrin repeat-containing domain"/>
    <property type="match status" value="1"/>
</dbReference>
<dbReference type="SUPFAM" id="SSF48403">
    <property type="entry name" value="Ankyrin repeat"/>
    <property type="match status" value="1"/>
</dbReference>
<sequence length="223" mass="24819">MVSNIWVAAADNQVKIVESYLDGGDFTPNSKDPNGYTPIHAAASYGHIGLLKLLIKRGGDINVQDSEGDAPLHHVEDIKTAKLMVEELKADWKIKNNEGQIPAEYIEEDDEFPELAHYLRSLSHDQPHATSVSGDDSLASLPAPGNIDGHQIRYTMENEAPSEEDSIDDEERRKKIESILNSENPEEALRDLVKSAVQEGMSKYQNEQELEDVEAPSSKKRKD</sequence>
<dbReference type="InterPro" id="IPR036770">
    <property type="entry name" value="Ankyrin_rpt-contain_sf"/>
</dbReference>
<dbReference type="OMA" id="TPLHHCE"/>
<dbReference type="SMART" id="SM00248">
    <property type="entry name" value="ANK"/>
    <property type="match status" value="1"/>
</dbReference>
<keyword evidence="6" id="KW-1185">Reference proteome</keyword>
<evidence type="ECO:0000256" key="4">
    <source>
        <dbReference type="SAM" id="MobiDB-lite"/>
    </source>
</evidence>
<organism evidence="5 6">
    <name type="scientific">Debaryomyces hansenii (strain ATCC 36239 / CBS 767 / BCRC 21394 / JCM 1990 / NBRC 0083 / IGC 2968)</name>
    <name type="common">Yeast</name>
    <name type="synonym">Torulaspora hansenii</name>
    <dbReference type="NCBI Taxonomy" id="284592"/>
    <lineage>
        <taxon>Eukaryota</taxon>
        <taxon>Fungi</taxon>
        <taxon>Dikarya</taxon>
        <taxon>Ascomycota</taxon>
        <taxon>Saccharomycotina</taxon>
        <taxon>Pichiomycetes</taxon>
        <taxon>Debaryomycetaceae</taxon>
        <taxon>Debaryomyces</taxon>
    </lineage>
</organism>
<protein>
    <submittedName>
        <fullName evidence="5">DEHA2F24178p</fullName>
    </submittedName>
</protein>
<evidence type="ECO:0000313" key="6">
    <source>
        <dbReference type="Proteomes" id="UP000000599"/>
    </source>
</evidence>
<dbReference type="HOGENOM" id="CLU_078327_0_0_1"/>
<dbReference type="eggNOG" id="KOG0504">
    <property type="taxonomic scope" value="Eukaryota"/>
</dbReference>
<dbReference type="FunCoup" id="Q6BK78">
    <property type="interactions" value="178"/>
</dbReference>
<evidence type="ECO:0000256" key="2">
    <source>
        <dbReference type="ARBA" id="ARBA00023043"/>
    </source>
</evidence>
<feature type="region of interest" description="Disordered" evidence="4">
    <location>
        <begin position="126"/>
        <end position="223"/>
    </location>
</feature>